<name>M5C2K0_THACB</name>
<organism evidence="3 4">
    <name type="scientific">Thanatephorus cucumeris (strain AG1-IB / isolate 7/3/14)</name>
    <name type="common">Lettuce bottom rot fungus</name>
    <name type="synonym">Rhizoctonia solani</name>
    <dbReference type="NCBI Taxonomy" id="1108050"/>
    <lineage>
        <taxon>Eukaryota</taxon>
        <taxon>Fungi</taxon>
        <taxon>Dikarya</taxon>
        <taxon>Basidiomycota</taxon>
        <taxon>Agaricomycotina</taxon>
        <taxon>Agaricomycetes</taxon>
        <taxon>Cantharellales</taxon>
        <taxon>Ceratobasidiaceae</taxon>
        <taxon>Rhizoctonia</taxon>
        <taxon>Rhizoctonia solani AG-1</taxon>
    </lineage>
</organism>
<dbReference type="HOGENOM" id="CLU_000288_6_20_1"/>
<sequence>MRSNRFRAHIKSLSDGLFDSVSSSGRRTKQGDWRALDIALATLENTLEVFPPLKSALNGLREVIWHTEISKQSLHEYKQLASELQSHIDSLRACVDQAKPTWMAHSIAKIARALEEENECIKTQQGRNGMGGTWNSLRDEDAILQSYQRIESLFRQLQYMELRTRAAHGELGSPSQIEYIYFMVVSKTSTLDKLFPVTDLLDWASDANTYKLYWMNGMAGTGKTTIAYTLCHRLESTKQLGACFFCSRISPDCRDVNRVLSTIAYQLSEFSNPYRNKIFEVLSATHNIAQRNIHVQFNELILKPLVSVKDALPADVVVVVDALDECFGGEQIISLLLKSASQLPIKFIVTSRPEPNLTRKMDAFWSSSIHQAVHLHEIERSLVQADISIYLQRALDEFDVSPTSEEIKRLAAYAGSLFIVAATAVRYIVGHGSAISAHRSRQPYITASSSKC</sequence>
<gene>
    <name evidence="3" type="ORF">BN14_07329</name>
</gene>
<evidence type="ECO:0000256" key="1">
    <source>
        <dbReference type="ARBA" id="ARBA00022737"/>
    </source>
</evidence>
<feature type="domain" description="Nephrocystin 3-like N-terminal" evidence="2">
    <location>
        <begin position="194"/>
        <end position="352"/>
    </location>
</feature>
<dbReference type="Proteomes" id="UP000012065">
    <property type="component" value="Unassembled WGS sequence"/>
</dbReference>
<dbReference type="InterPro" id="IPR056884">
    <property type="entry name" value="NPHP3-like_N"/>
</dbReference>
<evidence type="ECO:0000259" key="2">
    <source>
        <dbReference type="Pfam" id="PF24883"/>
    </source>
</evidence>
<evidence type="ECO:0000313" key="3">
    <source>
        <dbReference type="EMBL" id="CCO33255.1"/>
    </source>
</evidence>
<evidence type="ECO:0000313" key="4">
    <source>
        <dbReference type="Proteomes" id="UP000012065"/>
    </source>
</evidence>
<dbReference type="SUPFAM" id="SSF52540">
    <property type="entry name" value="P-loop containing nucleoside triphosphate hydrolases"/>
    <property type="match status" value="1"/>
</dbReference>
<dbReference type="AlphaFoldDB" id="M5C2K0"/>
<dbReference type="EMBL" id="CAOJ01011211">
    <property type="protein sequence ID" value="CCO33255.1"/>
    <property type="molecule type" value="Genomic_DNA"/>
</dbReference>
<dbReference type="InterPro" id="IPR027417">
    <property type="entry name" value="P-loop_NTPase"/>
</dbReference>
<protein>
    <recommendedName>
        <fullName evidence="2">Nephrocystin 3-like N-terminal domain-containing protein</fullName>
    </recommendedName>
</protein>
<keyword evidence="1" id="KW-0677">Repeat</keyword>
<dbReference type="PANTHER" id="PTHR10039">
    <property type="entry name" value="AMELOGENIN"/>
    <property type="match status" value="1"/>
</dbReference>
<dbReference type="Gene3D" id="3.40.50.300">
    <property type="entry name" value="P-loop containing nucleotide triphosphate hydrolases"/>
    <property type="match status" value="1"/>
</dbReference>
<reference evidence="3 4" key="1">
    <citation type="journal article" date="2013" name="J. Biotechnol.">
        <title>Establishment and interpretation of the genome sequence of the phytopathogenic fungus Rhizoctonia solani AG1-IB isolate 7/3/14.</title>
        <authorList>
            <person name="Wibberg D.W."/>
            <person name="Jelonek L.J."/>
            <person name="Rupp O.R."/>
            <person name="Hennig M.H."/>
            <person name="Eikmeyer F.E."/>
            <person name="Goesmann A.G."/>
            <person name="Hartmann A.H."/>
            <person name="Borriss R.B."/>
            <person name="Grosch R.G."/>
            <person name="Puehler A.P."/>
            <person name="Schlueter A.S."/>
        </authorList>
    </citation>
    <scope>NUCLEOTIDE SEQUENCE [LARGE SCALE GENOMIC DNA]</scope>
    <source>
        <strain evidence="4">AG1-IB / isolate 7/3/14</strain>
    </source>
</reference>
<dbReference type="PANTHER" id="PTHR10039:SF17">
    <property type="entry name" value="FUNGAL STAND N-TERMINAL GOODBYE DOMAIN-CONTAINING PROTEIN-RELATED"/>
    <property type="match status" value="1"/>
</dbReference>
<proteinExistence type="predicted"/>
<comment type="caution">
    <text evidence="3">The sequence shown here is derived from an EMBL/GenBank/DDBJ whole genome shotgun (WGS) entry which is preliminary data.</text>
</comment>
<accession>M5C2K0</accession>
<dbReference type="Pfam" id="PF24883">
    <property type="entry name" value="NPHP3_N"/>
    <property type="match status" value="1"/>
</dbReference>